<dbReference type="Proteomes" id="UP000199182">
    <property type="component" value="Unassembled WGS sequence"/>
</dbReference>
<evidence type="ECO:0000313" key="1">
    <source>
        <dbReference type="EMBL" id="SDM67094.1"/>
    </source>
</evidence>
<dbReference type="EMBL" id="FNID01000003">
    <property type="protein sequence ID" value="SDM67094.1"/>
    <property type="molecule type" value="Genomic_DNA"/>
</dbReference>
<accession>A0A1G9V4H1</accession>
<evidence type="ECO:0000313" key="2">
    <source>
        <dbReference type="Proteomes" id="UP000199182"/>
    </source>
</evidence>
<evidence type="ECO:0008006" key="3">
    <source>
        <dbReference type="Google" id="ProtNLM"/>
    </source>
</evidence>
<dbReference type="AlphaFoldDB" id="A0A1G9V4H1"/>
<reference evidence="1 2" key="1">
    <citation type="submission" date="2016-10" db="EMBL/GenBank/DDBJ databases">
        <authorList>
            <person name="de Groot N.N."/>
        </authorList>
    </citation>
    <scope>NUCLEOTIDE SEQUENCE [LARGE SCALE GENOMIC DNA]</scope>
    <source>
        <strain evidence="1 2">CGMCC 1.5012</strain>
    </source>
</reference>
<dbReference type="RefSeq" id="WP_092637773.1">
    <property type="nucleotide sequence ID" value="NZ_FNID01000003.1"/>
</dbReference>
<name>A0A1G9V4H1_9FIRM</name>
<proteinExistence type="predicted"/>
<organism evidence="1 2">
    <name type="scientific">Acetanaerobacterium elongatum</name>
    <dbReference type="NCBI Taxonomy" id="258515"/>
    <lineage>
        <taxon>Bacteria</taxon>
        <taxon>Bacillati</taxon>
        <taxon>Bacillota</taxon>
        <taxon>Clostridia</taxon>
        <taxon>Eubacteriales</taxon>
        <taxon>Oscillospiraceae</taxon>
        <taxon>Acetanaerobacterium</taxon>
    </lineage>
</organism>
<sequence length="542" mass="57630">MVVRILKNHRGSTLILVIVVFALLIIFATAALALASNSQINSVTDYQSQQAYFTARSSVLAAVDYFKNHPELNIEDYVGTPGSSEVVDGMGKYQVTVKKVDDKHFEISSLADFGGKNRTVRAIVERKSAGFPFGQNLVTATKFNAKASSLSGGAEIHGNVMINDTIALPEGVQIFGDLYIDGPVSISGGPIVKSENGKGGNIYSTGDITLNRVSVTVDGNLYCTGSLYGDGGKIDAKGSESLLMIGKNIGGVGFTIATPKNIVALGNADFRNSTIRTKSNCIYLGGTKKVYQNDNSYNYVSILTTADPSAKSFKMPDMTYADSIEQLKNLVDYAVYKSYVDSWRGNMINIDGGWKNTYTLSQSGTITNVSNFNQTLIVDTSSGNINLYVNNASLNNHVFSQFHTKVIGPNQLIIHLAEDVTNFDYSSFTSLGITGSQTEITSTTVPQVCIVAPYPKNNITLSGSAKTAAYIIMPYGNLSIGGGSIFVGNAIVGSSQLVAGAKLYYKPPKYPEIPGISKIEVSGGGSGGASGGIDLKGVYTNK</sequence>
<dbReference type="STRING" id="258515.SAMN05192585_10351"/>
<keyword evidence="2" id="KW-1185">Reference proteome</keyword>
<gene>
    <name evidence="1" type="ORF">SAMN05192585_10351</name>
</gene>
<protein>
    <recommendedName>
        <fullName evidence="3">PilX N-terminal</fullName>
    </recommendedName>
</protein>